<dbReference type="AlphaFoldDB" id="R8AYF7"/>
<evidence type="ECO:0000256" key="3">
    <source>
        <dbReference type="ARBA" id="ARBA00023125"/>
    </source>
</evidence>
<dbReference type="SUPFAM" id="SSF53850">
    <property type="entry name" value="Periplasmic binding protein-like II"/>
    <property type="match status" value="1"/>
</dbReference>
<accession>R8AYF7</accession>
<keyword evidence="4" id="KW-0804">Transcription</keyword>
<gene>
    <name evidence="6" type="ORF">MARLIPOL_13084</name>
</gene>
<dbReference type="PROSITE" id="PS50931">
    <property type="entry name" value="HTH_LYSR"/>
    <property type="match status" value="1"/>
</dbReference>
<keyword evidence="3" id="KW-0238">DNA-binding</keyword>
<dbReference type="Proteomes" id="UP000016540">
    <property type="component" value="Unassembled WGS sequence"/>
</dbReference>
<dbReference type="Gene3D" id="1.10.10.10">
    <property type="entry name" value="Winged helix-like DNA-binding domain superfamily/Winged helix DNA-binding domain"/>
    <property type="match status" value="1"/>
</dbReference>
<dbReference type="CDD" id="cd08422">
    <property type="entry name" value="PBP2_CrgA_like"/>
    <property type="match status" value="1"/>
</dbReference>
<reference evidence="6 7" key="1">
    <citation type="journal article" date="2013" name="Genome Announc.">
        <title>Draft Genome Sequence of the Moderately Halophilic Bacterium Marinobacter lipolyticus Strain SM19.</title>
        <authorList>
            <person name="Papke R.T."/>
            <person name="de la Haba R.R."/>
            <person name="Infante-Dominguez C."/>
            <person name="Perez D."/>
            <person name="Sanchez-Porro C."/>
            <person name="Lapierre P."/>
            <person name="Ventosa A."/>
        </authorList>
    </citation>
    <scope>NUCLEOTIDE SEQUENCE [LARGE SCALE GENOMIC DNA]</scope>
    <source>
        <strain evidence="6 7">SM19</strain>
    </source>
</reference>
<dbReference type="InterPro" id="IPR058163">
    <property type="entry name" value="LysR-type_TF_proteobact-type"/>
</dbReference>
<dbReference type="InterPro" id="IPR036390">
    <property type="entry name" value="WH_DNA-bd_sf"/>
</dbReference>
<dbReference type="FunFam" id="1.10.10.10:FF:000001">
    <property type="entry name" value="LysR family transcriptional regulator"/>
    <property type="match status" value="1"/>
</dbReference>
<comment type="similarity">
    <text evidence="1">Belongs to the LysR transcriptional regulatory family.</text>
</comment>
<dbReference type="eggNOG" id="COG0583">
    <property type="taxonomic scope" value="Bacteria"/>
</dbReference>
<dbReference type="GO" id="GO:0043565">
    <property type="term" value="F:sequence-specific DNA binding"/>
    <property type="evidence" value="ECO:0007669"/>
    <property type="project" value="TreeGrafter"/>
</dbReference>
<dbReference type="GO" id="GO:0003700">
    <property type="term" value="F:DNA-binding transcription factor activity"/>
    <property type="evidence" value="ECO:0007669"/>
    <property type="project" value="InterPro"/>
</dbReference>
<dbReference type="InterPro" id="IPR005119">
    <property type="entry name" value="LysR_subst-bd"/>
</dbReference>
<proteinExistence type="inferred from homology"/>
<evidence type="ECO:0000313" key="7">
    <source>
        <dbReference type="Proteomes" id="UP000016540"/>
    </source>
</evidence>
<dbReference type="STRING" id="1318628.MARLIPOL_13084"/>
<dbReference type="OrthoDB" id="9786526at2"/>
<dbReference type="EMBL" id="ASAD01000015">
    <property type="protein sequence ID" value="EON91381.1"/>
    <property type="molecule type" value="Genomic_DNA"/>
</dbReference>
<organism evidence="6 7">
    <name type="scientific">Marinobacter lipolyticus SM19</name>
    <dbReference type="NCBI Taxonomy" id="1318628"/>
    <lineage>
        <taxon>Bacteria</taxon>
        <taxon>Pseudomonadati</taxon>
        <taxon>Pseudomonadota</taxon>
        <taxon>Gammaproteobacteria</taxon>
        <taxon>Pseudomonadales</taxon>
        <taxon>Marinobacteraceae</taxon>
        <taxon>Marinobacter</taxon>
    </lineage>
</organism>
<comment type="caution">
    <text evidence="6">The sequence shown here is derived from an EMBL/GenBank/DDBJ whole genome shotgun (WGS) entry which is preliminary data.</text>
</comment>
<name>R8AYF7_9GAMM</name>
<dbReference type="PANTHER" id="PTHR30537">
    <property type="entry name" value="HTH-TYPE TRANSCRIPTIONAL REGULATOR"/>
    <property type="match status" value="1"/>
</dbReference>
<dbReference type="FunFam" id="3.40.190.290:FF:000001">
    <property type="entry name" value="Transcriptional regulator, LysR family"/>
    <property type="match status" value="1"/>
</dbReference>
<evidence type="ECO:0000313" key="6">
    <source>
        <dbReference type="EMBL" id="EON91381.1"/>
    </source>
</evidence>
<dbReference type="Pfam" id="PF03466">
    <property type="entry name" value="LysR_substrate"/>
    <property type="match status" value="1"/>
</dbReference>
<protein>
    <submittedName>
        <fullName evidence="6">LysR family transcriptional regulator</fullName>
    </submittedName>
</protein>
<feature type="domain" description="HTH lysR-type" evidence="5">
    <location>
        <begin position="1"/>
        <end position="59"/>
    </location>
</feature>
<keyword evidence="2" id="KW-0805">Transcription regulation</keyword>
<dbReference type="GO" id="GO:0006351">
    <property type="term" value="P:DNA-templated transcription"/>
    <property type="evidence" value="ECO:0007669"/>
    <property type="project" value="TreeGrafter"/>
</dbReference>
<dbReference type="Pfam" id="PF00126">
    <property type="entry name" value="HTH_1"/>
    <property type="match status" value="1"/>
</dbReference>
<evidence type="ECO:0000259" key="5">
    <source>
        <dbReference type="PROSITE" id="PS50931"/>
    </source>
</evidence>
<dbReference type="InterPro" id="IPR000847">
    <property type="entry name" value="LysR_HTH_N"/>
</dbReference>
<sequence>MDKLLEMQTFVSVVDAKSFVGAAEGMGVSKAAVSRYVNDLETRLGVRLLHRTTRRLSLTDEGEVFYFRCKELLSDVEEAEAELDSRSGNARGLLRINVPVSFGIGHLGPLWGEFHQRHPDVQLDINLADRIVDIVEEGFDLAIRIASLPSSTLISRNLASTRILLCASPDYLATHGTPWHPSELSEHRIIAYSNLATRHDWQFEGPHGAVSVRIRPWLNTNNGDTCRAVALSHQGIILQPDFLVGADLATGSLVEVMPEYRSMELGIYAIYPTRKFVAPKVRALVDFLSDKFSGGLQKAQPDHRTRP</sequence>
<dbReference type="HOGENOM" id="CLU_039613_16_2_6"/>
<keyword evidence="7" id="KW-1185">Reference proteome</keyword>
<dbReference type="InterPro" id="IPR036388">
    <property type="entry name" value="WH-like_DNA-bd_sf"/>
</dbReference>
<evidence type="ECO:0000256" key="1">
    <source>
        <dbReference type="ARBA" id="ARBA00009437"/>
    </source>
</evidence>
<dbReference type="RefSeq" id="WP_012138719.1">
    <property type="nucleotide sequence ID" value="NZ_KE007326.1"/>
</dbReference>
<dbReference type="Gene3D" id="3.40.190.290">
    <property type="match status" value="1"/>
</dbReference>
<dbReference type="PANTHER" id="PTHR30537:SF5">
    <property type="entry name" value="HTH-TYPE TRANSCRIPTIONAL ACTIVATOR TTDR-RELATED"/>
    <property type="match status" value="1"/>
</dbReference>
<dbReference type="PATRIC" id="fig|1318628.3.peg.2612"/>
<evidence type="ECO:0000256" key="2">
    <source>
        <dbReference type="ARBA" id="ARBA00023015"/>
    </source>
</evidence>
<evidence type="ECO:0000256" key="4">
    <source>
        <dbReference type="ARBA" id="ARBA00023163"/>
    </source>
</evidence>
<dbReference type="SUPFAM" id="SSF46785">
    <property type="entry name" value="Winged helix' DNA-binding domain"/>
    <property type="match status" value="1"/>
</dbReference>